<evidence type="ECO:0000313" key="14">
    <source>
        <dbReference type="Proteomes" id="UP001292094"/>
    </source>
</evidence>
<protein>
    <recommendedName>
        <fullName evidence="9">tRNA (guanine(26)-N(2))-dimethyltransferase</fullName>
        <ecNumber evidence="7">2.1.1.216</ecNumber>
    </recommendedName>
</protein>
<feature type="transmembrane region" description="Helical" evidence="12">
    <location>
        <begin position="25"/>
        <end position="49"/>
    </location>
</feature>
<evidence type="ECO:0000256" key="12">
    <source>
        <dbReference type="SAM" id="Phobius"/>
    </source>
</evidence>
<dbReference type="InterPro" id="IPR042296">
    <property type="entry name" value="tRNA_met_Trm1_C"/>
</dbReference>
<organism evidence="13 14">
    <name type="scientific">Petrolisthes manimaculis</name>
    <dbReference type="NCBI Taxonomy" id="1843537"/>
    <lineage>
        <taxon>Eukaryota</taxon>
        <taxon>Metazoa</taxon>
        <taxon>Ecdysozoa</taxon>
        <taxon>Arthropoda</taxon>
        <taxon>Crustacea</taxon>
        <taxon>Multicrustacea</taxon>
        <taxon>Malacostraca</taxon>
        <taxon>Eumalacostraca</taxon>
        <taxon>Eucarida</taxon>
        <taxon>Decapoda</taxon>
        <taxon>Pleocyemata</taxon>
        <taxon>Anomura</taxon>
        <taxon>Galatheoidea</taxon>
        <taxon>Porcellanidae</taxon>
        <taxon>Petrolisthes</taxon>
    </lineage>
</organism>
<comment type="catalytic activity">
    <reaction evidence="8">
        <text>guanosine(26) in tRNA + 2 S-adenosyl-L-methionine = N(2)-dimethylguanosine(26) in tRNA + 2 S-adenosyl-L-homocysteine + 2 H(+)</text>
        <dbReference type="Rhea" id="RHEA:43140"/>
        <dbReference type="Rhea" id="RHEA-COMP:10359"/>
        <dbReference type="Rhea" id="RHEA-COMP:10360"/>
        <dbReference type="ChEBI" id="CHEBI:15378"/>
        <dbReference type="ChEBI" id="CHEBI:57856"/>
        <dbReference type="ChEBI" id="CHEBI:59789"/>
        <dbReference type="ChEBI" id="CHEBI:74269"/>
        <dbReference type="ChEBI" id="CHEBI:74513"/>
        <dbReference type="EC" id="2.1.1.216"/>
    </reaction>
</comment>
<keyword evidence="12" id="KW-1133">Transmembrane helix</keyword>
<dbReference type="PANTHER" id="PTHR10631:SF3">
    <property type="entry name" value="TRNA (GUANINE(26)-N(2))-DIMETHYLTRANSFERASE"/>
    <property type="match status" value="1"/>
</dbReference>
<keyword evidence="12" id="KW-0472">Membrane</keyword>
<keyword evidence="3 10" id="KW-0808">Transferase</keyword>
<evidence type="ECO:0000256" key="7">
    <source>
        <dbReference type="ARBA" id="ARBA00039099"/>
    </source>
</evidence>
<keyword evidence="6 10" id="KW-0694">RNA-binding</keyword>
<dbReference type="Gene3D" id="3.30.56.70">
    <property type="entry name" value="N2,N2-dimethylguanosine tRNA methyltransferase, C-terminal domain"/>
    <property type="match status" value="1"/>
</dbReference>
<accession>A0AAE1P5W3</accession>
<dbReference type="PROSITE" id="PS51626">
    <property type="entry name" value="SAM_MT_TRM1"/>
    <property type="match status" value="1"/>
</dbReference>
<feature type="compositionally biased region" description="Low complexity" evidence="11">
    <location>
        <begin position="234"/>
        <end position="254"/>
    </location>
</feature>
<feature type="compositionally biased region" description="Basic and acidic residues" evidence="11">
    <location>
        <begin position="94"/>
        <end position="107"/>
    </location>
</feature>
<feature type="compositionally biased region" description="Basic and acidic residues" evidence="11">
    <location>
        <begin position="191"/>
        <end position="209"/>
    </location>
</feature>
<name>A0AAE1P5W3_9EUCA</name>
<evidence type="ECO:0000256" key="1">
    <source>
        <dbReference type="ARBA" id="ARBA00022555"/>
    </source>
</evidence>
<evidence type="ECO:0000313" key="13">
    <source>
        <dbReference type="EMBL" id="KAK4302670.1"/>
    </source>
</evidence>
<dbReference type="Gene3D" id="3.40.50.150">
    <property type="entry name" value="Vaccinia Virus protein VP39"/>
    <property type="match status" value="1"/>
</dbReference>
<dbReference type="InterPro" id="IPR029063">
    <property type="entry name" value="SAM-dependent_MTases_sf"/>
</dbReference>
<feature type="region of interest" description="Disordered" evidence="11">
    <location>
        <begin position="86"/>
        <end position="123"/>
    </location>
</feature>
<keyword evidence="14" id="KW-1185">Reference proteome</keyword>
<dbReference type="GO" id="GO:0002940">
    <property type="term" value="P:tRNA N2-guanine methylation"/>
    <property type="evidence" value="ECO:0007669"/>
    <property type="project" value="TreeGrafter"/>
</dbReference>
<feature type="compositionally biased region" description="Basic and acidic residues" evidence="11">
    <location>
        <begin position="658"/>
        <end position="671"/>
    </location>
</feature>
<keyword evidence="5 10" id="KW-0819">tRNA processing</keyword>
<dbReference type="GO" id="GO:0160104">
    <property type="term" value="F:tRNA (guanine(26)-N2)-dimethyltransferase activity"/>
    <property type="evidence" value="ECO:0007669"/>
    <property type="project" value="UniProtKB-EC"/>
</dbReference>
<dbReference type="EC" id="2.1.1.216" evidence="7"/>
<comment type="similarity">
    <text evidence="10">Belongs to the class I-like SAM-binding methyltransferase superfamily. Trm1 family.</text>
</comment>
<dbReference type="Proteomes" id="UP001292094">
    <property type="component" value="Unassembled WGS sequence"/>
</dbReference>
<dbReference type="FunFam" id="3.30.56.70:FF:000001">
    <property type="entry name" value="tRNA (guanine(26)-N(2))-dimethyltransferase"/>
    <property type="match status" value="1"/>
</dbReference>
<evidence type="ECO:0000256" key="8">
    <source>
        <dbReference type="ARBA" id="ARBA00051897"/>
    </source>
</evidence>
<dbReference type="AlphaFoldDB" id="A0AAE1P5W3"/>
<gene>
    <name evidence="13" type="ORF">Pmani_025249</name>
</gene>
<dbReference type="Pfam" id="PF02005">
    <property type="entry name" value="TRM"/>
    <property type="match status" value="1"/>
</dbReference>
<keyword evidence="12" id="KW-0812">Transmembrane</keyword>
<feature type="compositionally biased region" description="Basic residues" evidence="11">
    <location>
        <begin position="704"/>
        <end position="713"/>
    </location>
</feature>
<comment type="caution">
    <text evidence="13">The sequence shown here is derived from an EMBL/GenBank/DDBJ whole genome shotgun (WGS) entry which is preliminary data.</text>
</comment>
<dbReference type="EMBL" id="JAWZYT010002693">
    <property type="protein sequence ID" value="KAK4302670.1"/>
    <property type="molecule type" value="Genomic_DNA"/>
</dbReference>
<feature type="region of interest" description="Disordered" evidence="11">
    <location>
        <begin position="632"/>
        <end position="671"/>
    </location>
</feature>
<dbReference type="GO" id="GO:0005634">
    <property type="term" value="C:nucleus"/>
    <property type="evidence" value="ECO:0007669"/>
    <property type="project" value="TreeGrafter"/>
</dbReference>
<evidence type="ECO:0000256" key="10">
    <source>
        <dbReference type="PROSITE-ProRule" id="PRU00958"/>
    </source>
</evidence>
<evidence type="ECO:0000256" key="9">
    <source>
        <dbReference type="ARBA" id="ARBA00074266"/>
    </source>
</evidence>
<dbReference type="GO" id="GO:0000049">
    <property type="term" value="F:tRNA binding"/>
    <property type="evidence" value="ECO:0007669"/>
    <property type="project" value="UniProtKB-UniRule"/>
</dbReference>
<dbReference type="SUPFAM" id="SSF53335">
    <property type="entry name" value="S-adenosyl-L-methionine-dependent methyltransferases"/>
    <property type="match status" value="1"/>
</dbReference>
<reference evidence="13" key="1">
    <citation type="submission" date="2023-11" db="EMBL/GenBank/DDBJ databases">
        <title>Genome assemblies of two species of porcelain crab, Petrolisthes cinctipes and Petrolisthes manimaculis (Anomura: Porcellanidae).</title>
        <authorList>
            <person name="Angst P."/>
        </authorList>
    </citation>
    <scope>NUCLEOTIDE SEQUENCE</scope>
    <source>
        <strain evidence="13">PB745_02</strain>
        <tissue evidence="13">Gill</tissue>
    </source>
</reference>
<dbReference type="PANTHER" id="PTHR10631">
    <property type="entry name" value="N 2 ,N 2 -DIMETHYLGUANOSINE TRNA METHYLTRANSFERASE"/>
    <property type="match status" value="1"/>
</dbReference>
<evidence type="ECO:0000256" key="5">
    <source>
        <dbReference type="ARBA" id="ARBA00022694"/>
    </source>
</evidence>
<feature type="region of interest" description="Disordered" evidence="11">
    <location>
        <begin position="191"/>
        <end position="260"/>
    </location>
</feature>
<feature type="region of interest" description="Disordered" evidence="11">
    <location>
        <begin position="687"/>
        <end position="743"/>
    </location>
</feature>
<evidence type="ECO:0000256" key="4">
    <source>
        <dbReference type="ARBA" id="ARBA00022691"/>
    </source>
</evidence>
<evidence type="ECO:0000256" key="2">
    <source>
        <dbReference type="ARBA" id="ARBA00022603"/>
    </source>
</evidence>
<feature type="compositionally biased region" description="Polar residues" evidence="11">
    <location>
        <begin position="210"/>
        <end position="233"/>
    </location>
</feature>
<sequence>MRPNYGLVFFLVIYNYNKPTKPAVFFLYSVAYLITGVIYRVCGIVVTLTQKLPIKQLHKCLGLQNLTLPIKVRWFHDNREVMATSPSNMDCGSYEDKTQTTTKEKDMSASGAHTGSMDTKDENPGFVVDTMPYTSVCEGKAEVLFPSSHDVFYNPVQEFNRDLSVAVLRVFSAEYKEKKIQQQQKAESKIKARLKAEEDKKDIQEHSKSSDTAYTSQDICSIPSDATSMTQNVSSKPPATTSPSSNSSTSTSAPVKDSSVENENLIEKYPILPPGVRDKEGIRILEGLAASGLRSIRYAKEVGGVKEIVANDISTQALECMRRNINHNKVEDIVKPSHNDASLVMYENRQPESRFHAIDLDPYGSPHIFLDGAVQSVVDGGILLITCTDMAVLCGNSPETCYGKYGAISCKGRACHEMALRIVLQCLESHANRYGRYIVPLLSLSADFYVRVVVRVHSSKLKCKESFTKVSWVYQCVGCETTSLLPLGRINVNGRSTKYQLSTSPPAVDSCTHCGHRYQMAGPIWSDPIHDWDFLRKLKSSLVEEDFVTYRRMYGTLTMLEEELEDVPLYYVVDKLASIAGINLCKMVHFRSALLNAGYRVSMSHACKASIKTDAPPGFVWDVVRAWEKQNPANKSRMPDDRPGKRILSQESQSEVSFELHPDSNPESRKQDLLRFQINPERYWGPKSRARTSLFHGDQEEKRVKKQGKKRRVQNGDTDTSKKVLTEKTISNVTHKSTEGMEV</sequence>
<keyword evidence="1 10" id="KW-0820">tRNA-binding</keyword>
<keyword evidence="4 10" id="KW-0949">S-adenosyl-L-methionine</keyword>
<evidence type="ECO:0000256" key="11">
    <source>
        <dbReference type="SAM" id="MobiDB-lite"/>
    </source>
</evidence>
<proteinExistence type="inferred from homology"/>
<dbReference type="NCBIfam" id="TIGR00308">
    <property type="entry name" value="TRM1"/>
    <property type="match status" value="1"/>
</dbReference>
<keyword evidence="2 10" id="KW-0489">Methyltransferase</keyword>
<evidence type="ECO:0000256" key="3">
    <source>
        <dbReference type="ARBA" id="ARBA00022679"/>
    </source>
</evidence>
<dbReference type="InterPro" id="IPR002905">
    <property type="entry name" value="Trm1"/>
</dbReference>
<evidence type="ECO:0000256" key="6">
    <source>
        <dbReference type="ARBA" id="ARBA00022884"/>
    </source>
</evidence>